<keyword evidence="1" id="KW-1133">Transmembrane helix</keyword>
<accession>A0A850DXD8</accession>
<evidence type="ECO:0000313" key="3">
    <source>
        <dbReference type="Proteomes" id="UP000539146"/>
    </source>
</evidence>
<keyword evidence="1" id="KW-0812">Transmembrane</keyword>
<dbReference type="EMBL" id="JABMCG010000119">
    <property type="protein sequence ID" value="NUU29098.1"/>
    <property type="molecule type" value="Genomic_DNA"/>
</dbReference>
<name>A0A850DXD8_9MICO</name>
<organism evidence="2 3">
    <name type="scientific">Curtobacterium citreum</name>
    <dbReference type="NCBI Taxonomy" id="2036"/>
    <lineage>
        <taxon>Bacteria</taxon>
        <taxon>Bacillati</taxon>
        <taxon>Actinomycetota</taxon>
        <taxon>Actinomycetes</taxon>
        <taxon>Micrococcales</taxon>
        <taxon>Microbacteriaceae</taxon>
        <taxon>Curtobacterium</taxon>
    </lineage>
</organism>
<dbReference type="AlphaFoldDB" id="A0A850DXD8"/>
<dbReference type="RefSeq" id="WP_175326482.1">
    <property type="nucleotide sequence ID" value="NZ_BAAAWP010000001.1"/>
</dbReference>
<evidence type="ECO:0000313" key="2">
    <source>
        <dbReference type="EMBL" id="NUU29098.1"/>
    </source>
</evidence>
<evidence type="ECO:0000256" key="1">
    <source>
        <dbReference type="SAM" id="Phobius"/>
    </source>
</evidence>
<gene>
    <name evidence="2" type="ORF">HP467_13420</name>
</gene>
<reference evidence="2 3" key="1">
    <citation type="submission" date="2020-05" db="EMBL/GenBank/DDBJ databases">
        <title>Genome Sequencing of Type Strains.</title>
        <authorList>
            <person name="Lemaire J.F."/>
            <person name="Inderbitzin P."/>
            <person name="Gregorio O.A."/>
            <person name="Collins S.B."/>
            <person name="Wespe N."/>
            <person name="Knight-Connoni V."/>
        </authorList>
    </citation>
    <scope>NUCLEOTIDE SEQUENCE [LARGE SCALE GENOMIC DNA]</scope>
    <source>
        <strain evidence="2 3">DSM 20512</strain>
    </source>
</reference>
<feature type="transmembrane region" description="Helical" evidence="1">
    <location>
        <begin position="6"/>
        <end position="26"/>
    </location>
</feature>
<comment type="caution">
    <text evidence="2">The sequence shown here is derived from an EMBL/GenBank/DDBJ whole genome shotgun (WGS) entry which is preliminary data.</text>
</comment>
<dbReference type="Proteomes" id="UP000539146">
    <property type="component" value="Unassembled WGS sequence"/>
</dbReference>
<proteinExistence type="predicted"/>
<protein>
    <submittedName>
        <fullName evidence="2">Uncharacterized protein</fullName>
    </submittedName>
</protein>
<sequence length="173" mass="19563">MDGTTVAPWVGIGVTLAVSICSLIVAQRAERRTRSDREEREAARVSAWVSFVYSNRDHRDEQHWDNVLVIRNASDAVIHNLEAKAVMNGQDEIAFTAQVCPPGESYSRWIHPKHRDHQRRAWALLSSCADLAVADKGMRPFTKADRWTLTTLTFTDAFGKRWQYVSGQGVQPL</sequence>
<keyword evidence="1" id="KW-0472">Membrane</keyword>